<comment type="caution">
    <text evidence="3">The sequence shown here is derived from an EMBL/GenBank/DDBJ whole genome shotgun (WGS) entry which is preliminary data.</text>
</comment>
<protein>
    <recommendedName>
        <fullName evidence="2">A-kinase anchor protein 7-like phosphoesterase domain-containing protein</fullName>
    </recommendedName>
</protein>
<evidence type="ECO:0000313" key="4">
    <source>
        <dbReference type="Proteomes" id="UP000444721"/>
    </source>
</evidence>
<sequence length="281" mass="31555">MSSSSSTPNSNNTNSYRGGGRGGGGSRGGSRGGGRGGGRGGYHKNSSSNNNDSRPTHFFAVKINSTSILDDLMNWQASALLEHKNRVQTSTQQFDLEDYLIEREKMHFTMFVLTLDTQDDLNNCIQIFKSCQEELKKIMQTNLEQLPFTFKLSGVHTFEDKEFKKGRVIFSEPAFTHQNGQKTFLDLSNCIYQKLKENHIKVDASINTQIHCTLAKTSKSKKKNSPKAFPEYLYRHKCDTVFGETDTDQGIETIGEILLCRMKGPNGSDGFYHVEERVSLI</sequence>
<organism evidence="3 4">
    <name type="scientific">Naegleria fowleri</name>
    <name type="common">Brain eating amoeba</name>
    <dbReference type="NCBI Taxonomy" id="5763"/>
    <lineage>
        <taxon>Eukaryota</taxon>
        <taxon>Discoba</taxon>
        <taxon>Heterolobosea</taxon>
        <taxon>Tetramitia</taxon>
        <taxon>Eutetramitia</taxon>
        <taxon>Vahlkampfiidae</taxon>
        <taxon>Naegleria</taxon>
    </lineage>
</organism>
<dbReference type="OMA" id="CTLAKTS"/>
<dbReference type="GO" id="GO:0034237">
    <property type="term" value="F:protein kinase A regulatory subunit binding"/>
    <property type="evidence" value="ECO:0007669"/>
    <property type="project" value="TreeGrafter"/>
</dbReference>
<dbReference type="GO" id="GO:0005829">
    <property type="term" value="C:cytosol"/>
    <property type="evidence" value="ECO:0007669"/>
    <property type="project" value="TreeGrafter"/>
</dbReference>
<feature type="domain" description="A-kinase anchor protein 7-like phosphoesterase" evidence="2">
    <location>
        <begin position="55"/>
        <end position="280"/>
    </location>
</feature>
<dbReference type="AlphaFoldDB" id="A0A6A5C0U6"/>
<dbReference type="Gene3D" id="3.90.1140.10">
    <property type="entry name" value="Cyclic phosphodiesterase"/>
    <property type="match status" value="1"/>
</dbReference>
<feature type="compositionally biased region" description="Low complexity" evidence="1">
    <location>
        <begin position="1"/>
        <end position="15"/>
    </location>
</feature>
<dbReference type="VEuPathDB" id="AmoebaDB:FDP41_013418"/>
<evidence type="ECO:0000313" key="3">
    <source>
        <dbReference type="EMBL" id="KAF0980204.1"/>
    </source>
</evidence>
<feature type="compositionally biased region" description="Polar residues" evidence="1">
    <location>
        <begin position="44"/>
        <end position="53"/>
    </location>
</feature>
<dbReference type="Pfam" id="PF10469">
    <property type="entry name" value="AKAP7_NLS"/>
    <property type="match status" value="1"/>
</dbReference>
<dbReference type="PANTHER" id="PTHR15934:SF2">
    <property type="entry name" value="A-KINASE ANCHOR PROTEIN 7-LIKE PHOSPHOESTERASE DOMAIN-CONTAINING PROTEIN"/>
    <property type="match status" value="1"/>
</dbReference>
<dbReference type="PANTHER" id="PTHR15934">
    <property type="entry name" value="RNA 2',3'-CYCLIC PHOSPHODIESTERASE"/>
    <property type="match status" value="1"/>
</dbReference>
<dbReference type="GeneID" id="68120633"/>
<dbReference type="InterPro" id="IPR009097">
    <property type="entry name" value="Cyclic_Pdiesterase"/>
</dbReference>
<name>A0A6A5C0U6_NAEFO</name>
<dbReference type="GO" id="GO:0010738">
    <property type="term" value="P:regulation of protein kinase A signaling"/>
    <property type="evidence" value="ECO:0007669"/>
    <property type="project" value="TreeGrafter"/>
</dbReference>
<dbReference type="InterPro" id="IPR052641">
    <property type="entry name" value="AKAP7_isoform_gamma"/>
</dbReference>
<gene>
    <name evidence="3" type="ORF">FDP41_013418</name>
</gene>
<evidence type="ECO:0000256" key="1">
    <source>
        <dbReference type="SAM" id="MobiDB-lite"/>
    </source>
</evidence>
<dbReference type="SUPFAM" id="SSF55144">
    <property type="entry name" value="LigT-like"/>
    <property type="match status" value="1"/>
</dbReference>
<dbReference type="VEuPathDB" id="AmoebaDB:NfTy_029040"/>
<dbReference type="InterPro" id="IPR019510">
    <property type="entry name" value="AKAP7-like_phosphoesterase"/>
</dbReference>
<dbReference type="RefSeq" id="XP_044564917.1">
    <property type="nucleotide sequence ID" value="XM_044704046.1"/>
</dbReference>
<dbReference type="VEuPathDB" id="AmoebaDB:NF0071210"/>
<keyword evidence="4" id="KW-1185">Reference proteome</keyword>
<feature type="region of interest" description="Disordered" evidence="1">
    <location>
        <begin position="1"/>
        <end position="54"/>
    </location>
</feature>
<dbReference type="Proteomes" id="UP000444721">
    <property type="component" value="Unassembled WGS sequence"/>
</dbReference>
<evidence type="ECO:0000259" key="2">
    <source>
        <dbReference type="Pfam" id="PF10469"/>
    </source>
</evidence>
<dbReference type="EMBL" id="VFQX01000019">
    <property type="protein sequence ID" value="KAF0980204.1"/>
    <property type="molecule type" value="Genomic_DNA"/>
</dbReference>
<feature type="compositionally biased region" description="Gly residues" evidence="1">
    <location>
        <begin position="17"/>
        <end position="40"/>
    </location>
</feature>
<proteinExistence type="predicted"/>
<reference evidence="3 4" key="1">
    <citation type="journal article" date="2019" name="Sci. Rep.">
        <title>Nanopore sequencing improves the draft genome of the human pathogenic amoeba Naegleria fowleri.</title>
        <authorList>
            <person name="Liechti N."/>
            <person name="Schurch N."/>
            <person name="Bruggmann R."/>
            <person name="Wittwer M."/>
        </authorList>
    </citation>
    <scope>NUCLEOTIDE SEQUENCE [LARGE SCALE GENOMIC DNA]</scope>
    <source>
        <strain evidence="3 4">ATCC 30894</strain>
    </source>
</reference>
<dbReference type="OrthoDB" id="277832at2759"/>
<accession>A0A6A5C0U6</accession>